<accession>A0ABS0XUG6</accession>
<sequence length="107" mass="11559">MLVRIYVGASWEAAIEKGDYDFDVLPSPTHKLAFATDAGWEVGLVRDVAHRVTRSSEAADIALLLSRVTDEEGSDDPLPFAAFDRLDGKGTTGVASVPRTGSPWRGR</sequence>
<dbReference type="Proteomes" id="UP000640426">
    <property type="component" value="Unassembled WGS sequence"/>
</dbReference>
<name>A0ABS0XUG6_9SPHN</name>
<organism evidence="2 3">
    <name type="scientific">Sphingomonas mollis</name>
    <dbReference type="NCBI Taxonomy" id="2795726"/>
    <lineage>
        <taxon>Bacteria</taxon>
        <taxon>Pseudomonadati</taxon>
        <taxon>Pseudomonadota</taxon>
        <taxon>Alphaproteobacteria</taxon>
        <taxon>Sphingomonadales</taxon>
        <taxon>Sphingomonadaceae</taxon>
        <taxon>Sphingomonas</taxon>
    </lineage>
</organism>
<gene>
    <name evidence="2" type="ORF">JAO74_16455</name>
</gene>
<dbReference type="EMBL" id="JAELXS010000011">
    <property type="protein sequence ID" value="MBJ6123380.1"/>
    <property type="molecule type" value="Genomic_DNA"/>
</dbReference>
<keyword evidence="3" id="KW-1185">Reference proteome</keyword>
<evidence type="ECO:0000256" key="1">
    <source>
        <dbReference type="SAM" id="MobiDB-lite"/>
    </source>
</evidence>
<dbReference type="RefSeq" id="WP_199040691.1">
    <property type="nucleotide sequence ID" value="NZ_JAELXS010000011.1"/>
</dbReference>
<comment type="caution">
    <text evidence="2">The sequence shown here is derived from an EMBL/GenBank/DDBJ whole genome shotgun (WGS) entry which is preliminary data.</text>
</comment>
<evidence type="ECO:0000313" key="2">
    <source>
        <dbReference type="EMBL" id="MBJ6123380.1"/>
    </source>
</evidence>
<proteinExistence type="predicted"/>
<evidence type="ECO:0000313" key="3">
    <source>
        <dbReference type="Proteomes" id="UP000640426"/>
    </source>
</evidence>
<feature type="region of interest" description="Disordered" evidence="1">
    <location>
        <begin position="88"/>
        <end position="107"/>
    </location>
</feature>
<protein>
    <submittedName>
        <fullName evidence="2">Uncharacterized protein</fullName>
    </submittedName>
</protein>
<reference evidence="3" key="1">
    <citation type="submission" date="2020-12" db="EMBL/GenBank/DDBJ databases">
        <title>Hymenobacter sp.</title>
        <authorList>
            <person name="Kim M.K."/>
        </authorList>
    </citation>
    <scope>NUCLEOTIDE SEQUENCE [LARGE SCALE GENOMIC DNA]</scope>
    <source>
        <strain evidence="3">BT553</strain>
    </source>
</reference>